<proteinExistence type="predicted"/>
<evidence type="ECO:0000313" key="3">
    <source>
        <dbReference type="Proteomes" id="UP000662973"/>
    </source>
</evidence>
<sequence length="67" mass="7547">MSSAQSSCGIVDTPVSRQWYGRQITNERRDEPPTDRAEPLRRSAPVTGRFPNQFGTGYRDDTVVTTM</sequence>
<dbReference type="KEGG" id="hds:HSR122_0762"/>
<accession>A0A897N637</accession>
<evidence type="ECO:0000313" key="2">
    <source>
        <dbReference type="EMBL" id="QSG08167.1"/>
    </source>
</evidence>
<feature type="region of interest" description="Disordered" evidence="1">
    <location>
        <begin position="1"/>
        <end position="67"/>
    </location>
</feature>
<name>A0A897N637_9EURY</name>
<dbReference type="AlphaFoldDB" id="A0A897N637"/>
<protein>
    <submittedName>
        <fullName evidence="2">Uncharacterized protein</fullName>
    </submittedName>
</protein>
<feature type="compositionally biased region" description="Basic and acidic residues" evidence="1">
    <location>
        <begin position="25"/>
        <end position="41"/>
    </location>
</feature>
<reference evidence="2 3" key="1">
    <citation type="submission" date="2020-11" db="EMBL/GenBank/DDBJ databases">
        <title>Carbohydrate-dependent, anaerobic sulfur respiration: A novel catabolism in halophilic archaea.</title>
        <authorList>
            <person name="Sorokin D.Y."/>
            <person name="Messina E."/>
            <person name="Smedile F."/>
            <person name="La Cono V."/>
            <person name="Hallsworth J.E."/>
            <person name="Yakimov M.M."/>
        </authorList>
    </citation>
    <scope>NUCLEOTIDE SEQUENCE [LARGE SCALE GENOMIC DNA]</scope>
    <source>
        <strain evidence="2 3">HSR12-2</strain>
    </source>
</reference>
<dbReference type="EMBL" id="CP064788">
    <property type="protein sequence ID" value="QSG08167.1"/>
    <property type="molecule type" value="Genomic_DNA"/>
</dbReference>
<gene>
    <name evidence="2" type="ORF">HSR122_0762</name>
</gene>
<organism evidence="2 3">
    <name type="scientific">Halapricum desulfuricans</name>
    <dbReference type="NCBI Taxonomy" id="2841257"/>
    <lineage>
        <taxon>Archaea</taxon>
        <taxon>Methanobacteriati</taxon>
        <taxon>Methanobacteriota</taxon>
        <taxon>Stenosarchaea group</taxon>
        <taxon>Halobacteria</taxon>
        <taxon>Halobacteriales</taxon>
        <taxon>Haloarculaceae</taxon>
        <taxon>Halapricum</taxon>
    </lineage>
</organism>
<evidence type="ECO:0000256" key="1">
    <source>
        <dbReference type="SAM" id="MobiDB-lite"/>
    </source>
</evidence>
<keyword evidence="3" id="KW-1185">Reference proteome</keyword>
<dbReference type="Proteomes" id="UP000662973">
    <property type="component" value="Chromosome"/>
</dbReference>
<feature type="compositionally biased region" description="Basic and acidic residues" evidence="1">
    <location>
        <begin position="58"/>
        <end position="67"/>
    </location>
</feature>